<name>R0D2K9_CAUVI</name>
<dbReference type="SUPFAM" id="SSF81665">
    <property type="entry name" value="Calcium ATPase, transmembrane domain M"/>
    <property type="match status" value="1"/>
</dbReference>
<evidence type="ECO:0000256" key="11">
    <source>
        <dbReference type="SAM" id="MobiDB-lite"/>
    </source>
</evidence>
<dbReference type="STRING" id="1292034.OR37_01065"/>
<dbReference type="NCBIfam" id="TIGR01494">
    <property type="entry name" value="ATPase_P-type"/>
    <property type="match status" value="1"/>
</dbReference>
<evidence type="ECO:0000256" key="4">
    <source>
        <dbReference type="ARBA" id="ARBA00022723"/>
    </source>
</evidence>
<feature type="transmembrane region" description="Helical" evidence="10">
    <location>
        <begin position="310"/>
        <end position="334"/>
    </location>
</feature>
<keyword evidence="5" id="KW-1278">Translocase</keyword>
<evidence type="ECO:0000256" key="6">
    <source>
        <dbReference type="ARBA" id="ARBA00022989"/>
    </source>
</evidence>
<dbReference type="OrthoDB" id="9813266at2"/>
<dbReference type="eggNOG" id="COG2217">
    <property type="taxonomic scope" value="Bacteria"/>
</dbReference>
<dbReference type="RefSeq" id="WP_004616669.1">
    <property type="nucleotide sequence ID" value="NZ_APMP01000004.1"/>
</dbReference>
<dbReference type="SFLD" id="SFLDF00027">
    <property type="entry name" value="p-type_atpase"/>
    <property type="match status" value="1"/>
</dbReference>
<dbReference type="InterPro" id="IPR018303">
    <property type="entry name" value="ATPase_P-typ_P_site"/>
</dbReference>
<keyword evidence="10" id="KW-0067">ATP-binding</keyword>
<dbReference type="GO" id="GO:0016887">
    <property type="term" value="F:ATP hydrolysis activity"/>
    <property type="evidence" value="ECO:0007669"/>
    <property type="project" value="InterPro"/>
</dbReference>
<dbReference type="PRINTS" id="PR00119">
    <property type="entry name" value="CATATPASE"/>
</dbReference>
<dbReference type="InterPro" id="IPR036412">
    <property type="entry name" value="HAD-like_sf"/>
</dbReference>
<dbReference type="GO" id="GO:0005524">
    <property type="term" value="F:ATP binding"/>
    <property type="evidence" value="ECO:0007669"/>
    <property type="project" value="UniProtKB-UniRule"/>
</dbReference>
<feature type="region of interest" description="Disordered" evidence="11">
    <location>
        <begin position="1"/>
        <end position="29"/>
    </location>
</feature>
<feature type="transmembrane region" description="Helical" evidence="10">
    <location>
        <begin position="64"/>
        <end position="82"/>
    </location>
</feature>
<evidence type="ECO:0000256" key="1">
    <source>
        <dbReference type="ARBA" id="ARBA00004370"/>
    </source>
</evidence>
<dbReference type="PANTHER" id="PTHR48085">
    <property type="entry name" value="CADMIUM/ZINC-TRANSPORTING ATPASE HMA2-RELATED"/>
    <property type="match status" value="1"/>
</dbReference>
<comment type="catalytic activity">
    <reaction evidence="9">
        <text>Zn(2+)(in) + ATP + H2O = Zn(2+)(out) + ADP + phosphate + H(+)</text>
        <dbReference type="Rhea" id="RHEA:20621"/>
        <dbReference type="ChEBI" id="CHEBI:15377"/>
        <dbReference type="ChEBI" id="CHEBI:15378"/>
        <dbReference type="ChEBI" id="CHEBI:29105"/>
        <dbReference type="ChEBI" id="CHEBI:30616"/>
        <dbReference type="ChEBI" id="CHEBI:43474"/>
        <dbReference type="ChEBI" id="CHEBI:456216"/>
        <dbReference type="EC" id="7.2.2.12"/>
    </reaction>
</comment>
<reference evidence="13 14" key="1">
    <citation type="journal article" date="2013" name="Genome Announc.">
        <title>Draft Genome Sequence for Caulobacter sp. Strain OR37, a Bacterium Tolerant to Heavy Metals.</title>
        <authorList>
            <person name="Utturkar S.M."/>
            <person name="Bollmann A."/>
            <person name="Brzoska R.M."/>
            <person name="Klingeman D.M."/>
            <person name="Epstein S.E."/>
            <person name="Palumbo A.V."/>
            <person name="Brown S.D."/>
        </authorList>
    </citation>
    <scope>NUCLEOTIDE SEQUENCE [LARGE SCALE GENOMIC DNA]</scope>
    <source>
        <strain evidence="13 14">OR37</strain>
    </source>
</reference>
<dbReference type="InterPro" id="IPR044492">
    <property type="entry name" value="P_typ_ATPase_HD_dom"/>
</dbReference>
<dbReference type="EMBL" id="APMP01000004">
    <property type="protein sequence ID" value="ENZ82871.1"/>
    <property type="molecule type" value="Genomic_DNA"/>
</dbReference>
<comment type="similarity">
    <text evidence="2 10">Belongs to the cation transport ATPase (P-type) (TC 3.A.3) family. Type IB subfamily.</text>
</comment>
<dbReference type="PANTHER" id="PTHR48085:SF5">
    <property type="entry name" value="CADMIUM_ZINC-TRANSPORTING ATPASE HMA4-RELATED"/>
    <property type="match status" value="1"/>
</dbReference>
<keyword evidence="6 10" id="KW-1133">Transmembrane helix</keyword>
<evidence type="ECO:0000256" key="9">
    <source>
        <dbReference type="ARBA" id="ARBA00047308"/>
    </source>
</evidence>
<feature type="transmembrane region" description="Helical" evidence="10">
    <location>
        <begin position="647"/>
        <end position="666"/>
    </location>
</feature>
<keyword evidence="7 10" id="KW-0472">Membrane</keyword>
<evidence type="ECO:0000259" key="12">
    <source>
        <dbReference type="Pfam" id="PF00122"/>
    </source>
</evidence>
<dbReference type="GO" id="GO:0016463">
    <property type="term" value="F:P-type zinc transporter activity"/>
    <property type="evidence" value="ECO:0007669"/>
    <property type="project" value="UniProtKB-EC"/>
</dbReference>
<keyword evidence="10" id="KW-0547">Nucleotide-binding</keyword>
<dbReference type="SUPFAM" id="SSF81653">
    <property type="entry name" value="Calcium ATPase, transduction domain A"/>
    <property type="match status" value="1"/>
</dbReference>
<dbReference type="InterPro" id="IPR008250">
    <property type="entry name" value="ATPase_P-typ_transduc_dom_A_sf"/>
</dbReference>
<dbReference type="Pfam" id="PF00702">
    <property type="entry name" value="Hydrolase"/>
    <property type="match status" value="1"/>
</dbReference>
<dbReference type="GO" id="GO:0046872">
    <property type="term" value="F:metal ion binding"/>
    <property type="evidence" value="ECO:0007669"/>
    <property type="project" value="UniProtKB-KW"/>
</dbReference>
<dbReference type="Proteomes" id="UP000013063">
    <property type="component" value="Unassembled WGS sequence"/>
</dbReference>
<dbReference type="Gene3D" id="2.70.150.10">
    <property type="entry name" value="Calcium-transporting ATPase, cytoplasmic transduction domain A"/>
    <property type="match status" value="1"/>
</dbReference>
<dbReference type="InterPro" id="IPR023299">
    <property type="entry name" value="ATPase_P-typ_cyto_dom_N"/>
</dbReference>
<proteinExistence type="inferred from homology"/>
<dbReference type="InterPro" id="IPR027256">
    <property type="entry name" value="P-typ_ATPase_IB"/>
</dbReference>
<evidence type="ECO:0000256" key="2">
    <source>
        <dbReference type="ARBA" id="ARBA00006024"/>
    </source>
</evidence>
<dbReference type="InterPro" id="IPR023298">
    <property type="entry name" value="ATPase_P-typ_TM_dom_sf"/>
</dbReference>
<feature type="transmembrane region" description="Helical" evidence="10">
    <location>
        <begin position="279"/>
        <end position="298"/>
    </location>
</feature>
<dbReference type="Gene3D" id="3.40.50.1000">
    <property type="entry name" value="HAD superfamily/HAD-like"/>
    <property type="match status" value="1"/>
</dbReference>
<accession>R0D2K9</accession>
<gene>
    <name evidence="13" type="ORF">OR37_01065</name>
</gene>
<evidence type="ECO:0000313" key="13">
    <source>
        <dbReference type="EMBL" id="ENZ82871.1"/>
    </source>
</evidence>
<evidence type="ECO:0000256" key="7">
    <source>
        <dbReference type="ARBA" id="ARBA00023136"/>
    </source>
</evidence>
<dbReference type="PATRIC" id="fig|1292034.3.peg.1050"/>
<dbReference type="GO" id="GO:0005886">
    <property type="term" value="C:plasma membrane"/>
    <property type="evidence" value="ECO:0007669"/>
    <property type="project" value="UniProtKB-SubCell"/>
</dbReference>
<dbReference type="SFLD" id="SFLDG00002">
    <property type="entry name" value="C1.7:_P-type_atpase_like"/>
    <property type="match status" value="1"/>
</dbReference>
<keyword evidence="3 10" id="KW-0812">Transmembrane</keyword>
<comment type="caution">
    <text evidence="13">The sequence shown here is derived from an EMBL/GenBank/DDBJ whole genome shotgun (WGS) entry which is preliminary data.</text>
</comment>
<comment type="subcellular location">
    <subcellularLocation>
        <location evidence="10">Cell membrane</location>
    </subcellularLocation>
    <subcellularLocation>
        <location evidence="1">Membrane</location>
    </subcellularLocation>
</comment>
<dbReference type="InterPro" id="IPR051014">
    <property type="entry name" value="Cation_Transport_ATPase_IB"/>
</dbReference>
<evidence type="ECO:0000256" key="10">
    <source>
        <dbReference type="RuleBase" id="RU362081"/>
    </source>
</evidence>
<dbReference type="InterPro" id="IPR001757">
    <property type="entry name" value="P_typ_ATPase"/>
</dbReference>
<dbReference type="EC" id="7.2.2.12" evidence="8"/>
<sequence length="672" mass="70691" precursor="true">MTSKSAHDHKGHDHGSDGDHKHGDGEGGHAHGGLFGEQTELIFALLCGATLLVGWLISLKADGWIPLAFYLAAYLFGGWFTLTEAIENLRKRKFEIDTLMLVAAAGAAALGQWAEGALLLFLFSMGHALEHYAMGRARRAIEALAKLAPERATVRRDGKTEEIGVEALEVGDIVLVRPNERIAADGVVVTGESSVNQAPVTGESVPVDKRAAADRDFDFAKASAEHRVFAGTINGAGALDIRVARKAGESTLARVVRMVAEAEAQRSPTQRFTDRFEKVFVPAVLVLVGVLMLAFLVLDEPFSRSFYRAMAVLVAASPCALAISVPSAVLSGVARAGRGGVLVKGGGPLENLGTLTALAFDKTGTLTEGKPKLTDIVPAQGVEASELLAIAVAVEALSDHPLAAAVVRDGEAKLNGQARREATNIKSLTGQGIQAQVDGKAAVIGKPGLFEAEGDRPPEDVWSEAQKLEASGRTVVMVRHGDRYLGVLGLMDTARPAARDVIKRLRSLGITRMIMLSGDNQSVSDAIARDLGLDEARGGLMPEDKVATIKALREQYGKAAMVGDGVNDAPAMANATVGIAMGAAGSDVALETADVALMADDLNHLPFAVGLSRKTSGIIRQNLFVSLGMVAVLIPATLFGLKIGEAVIFHEGSTLLVVANALRLLAYKDRQA</sequence>
<feature type="transmembrane region" description="Helical" evidence="10">
    <location>
        <begin position="41"/>
        <end position="58"/>
    </location>
</feature>
<keyword evidence="14" id="KW-1185">Reference proteome</keyword>
<feature type="domain" description="P-type ATPase A" evidence="12">
    <location>
        <begin position="146"/>
        <end position="259"/>
    </location>
</feature>
<dbReference type="PROSITE" id="PS00154">
    <property type="entry name" value="ATPASE_E1_E2"/>
    <property type="match status" value="1"/>
</dbReference>
<dbReference type="CDD" id="cd07551">
    <property type="entry name" value="P-type_ATPase_HM_ZosA_PfeT-like"/>
    <property type="match status" value="1"/>
</dbReference>
<evidence type="ECO:0000256" key="3">
    <source>
        <dbReference type="ARBA" id="ARBA00022692"/>
    </source>
</evidence>
<dbReference type="NCBIfam" id="TIGR01525">
    <property type="entry name" value="ATPase-IB_hvy"/>
    <property type="match status" value="1"/>
</dbReference>
<dbReference type="InterPro" id="IPR059000">
    <property type="entry name" value="ATPase_P-type_domA"/>
</dbReference>
<dbReference type="AlphaFoldDB" id="R0D2K9"/>
<dbReference type="SUPFAM" id="SSF56784">
    <property type="entry name" value="HAD-like"/>
    <property type="match status" value="1"/>
</dbReference>
<dbReference type="SFLD" id="SFLDS00003">
    <property type="entry name" value="Haloacid_Dehalogenase"/>
    <property type="match status" value="1"/>
</dbReference>
<dbReference type="Pfam" id="PF00122">
    <property type="entry name" value="E1-E2_ATPase"/>
    <property type="match status" value="1"/>
</dbReference>
<feature type="transmembrane region" description="Helical" evidence="10">
    <location>
        <begin position="623"/>
        <end position="641"/>
    </location>
</feature>
<evidence type="ECO:0000256" key="5">
    <source>
        <dbReference type="ARBA" id="ARBA00022967"/>
    </source>
</evidence>
<keyword evidence="4 10" id="KW-0479">Metal-binding</keyword>
<keyword evidence="10" id="KW-1003">Cell membrane</keyword>
<evidence type="ECO:0000256" key="8">
    <source>
        <dbReference type="ARBA" id="ARBA00039097"/>
    </source>
</evidence>
<dbReference type="InterPro" id="IPR023214">
    <property type="entry name" value="HAD_sf"/>
</dbReference>
<protein>
    <recommendedName>
        <fullName evidence="8">P-type Zn(2+) transporter</fullName>
        <ecNumber evidence="8">7.2.2.12</ecNumber>
    </recommendedName>
</protein>
<evidence type="ECO:0000313" key="14">
    <source>
        <dbReference type="Proteomes" id="UP000013063"/>
    </source>
</evidence>
<dbReference type="Gene3D" id="3.40.1110.10">
    <property type="entry name" value="Calcium-transporting ATPase, cytoplasmic domain N"/>
    <property type="match status" value="1"/>
</dbReference>
<organism evidence="13 14">
    <name type="scientific">Caulobacter vibrioides OR37</name>
    <dbReference type="NCBI Taxonomy" id="1292034"/>
    <lineage>
        <taxon>Bacteria</taxon>
        <taxon>Pseudomonadati</taxon>
        <taxon>Pseudomonadota</taxon>
        <taxon>Alphaproteobacteria</taxon>
        <taxon>Caulobacterales</taxon>
        <taxon>Caulobacteraceae</taxon>
        <taxon>Caulobacter</taxon>
    </lineage>
</organism>